<accession>A0A2T7NVL0</accession>
<dbReference type="AlphaFoldDB" id="A0A2T7NVL0"/>
<keyword evidence="3" id="KW-1185">Reference proteome</keyword>
<gene>
    <name evidence="2" type="ORF">C0Q70_15701</name>
</gene>
<protein>
    <submittedName>
        <fullName evidence="2">Uncharacterized protein</fullName>
    </submittedName>
</protein>
<evidence type="ECO:0000313" key="3">
    <source>
        <dbReference type="Proteomes" id="UP000245119"/>
    </source>
</evidence>
<feature type="region of interest" description="Disordered" evidence="1">
    <location>
        <begin position="71"/>
        <end position="120"/>
    </location>
</feature>
<evidence type="ECO:0000313" key="2">
    <source>
        <dbReference type="EMBL" id="PVD25203.1"/>
    </source>
</evidence>
<evidence type="ECO:0000256" key="1">
    <source>
        <dbReference type="SAM" id="MobiDB-lite"/>
    </source>
</evidence>
<dbReference type="EMBL" id="PZQS01000009">
    <property type="protein sequence ID" value="PVD25203.1"/>
    <property type="molecule type" value="Genomic_DNA"/>
</dbReference>
<feature type="compositionally biased region" description="Acidic residues" evidence="1">
    <location>
        <begin position="72"/>
        <end position="90"/>
    </location>
</feature>
<dbReference type="Proteomes" id="UP000245119">
    <property type="component" value="Linkage Group LG9"/>
</dbReference>
<feature type="compositionally biased region" description="Basic and acidic residues" evidence="1">
    <location>
        <begin position="98"/>
        <end position="108"/>
    </location>
</feature>
<sequence length="120" mass="12987">MQQAGQSSSVIVWEVMTCMAAETLLDLSGVRTVILCLLTVAPAAVAIKSNIKNIKDQATWLSLAFRSVEASAESDGDDEDDVDSDEDSLEDTVLAAEDYTRPFDDKTTRAGSLFPEENLI</sequence>
<organism evidence="2 3">
    <name type="scientific">Pomacea canaliculata</name>
    <name type="common">Golden apple snail</name>
    <dbReference type="NCBI Taxonomy" id="400727"/>
    <lineage>
        <taxon>Eukaryota</taxon>
        <taxon>Metazoa</taxon>
        <taxon>Spiralia</taxon>
        <taxon>Lophotrochozoa</taxon>
        <taxon>Mollusca</taxon>
        <taxon>Gastropoda</taxon>
        <taxon>Caenogastropoda</taxon>
        <taxon>Architaenioglossa</taxon>
        <taxon>Ampullarioidea</taxon>
        <taxon>Ampullariidae</taxon>
        <taxon>Pomacea</taxon>
    </lineage>
</organism>
<reference evidence="2 3" key="1">
    <citation type="submission" date="2018-04" db="EMBL/GenBank/DDBJ databases">
        <title>The genome of golden apple snail Pomacea canaliculata provides insight into stress tolerance and invasive adaptation.</title>
        <authorList>
            <person name="Liu C."/>
            <person name="Liu B."/>
            <person name="Ren Y."/>
            <person name="Zhang Y."/>
            <person name="Wang H."/>
            <person name="Li S."/>
            <person name="Jiang F."/>
            <person name="Yin L."/>
            <person name="Zhang G."/>
            <person name="Qian W."/>
            <person name="Fan W."/>
        </authorList>
    </citation>
    <scope>NUCLEOTIDE SEQUENCE [LARGE SCALE GENOMIC DNA]</scope>
    <source>
        <strain evidence="2">SZHN2017</strain>
        <tissue evidence="2">Muscle</tissue>
    </source>
</reference>
<comment type="caution">
    <text evidence="2">The sequence shown here is derived from an EMBL/GenBank/DDBJ whole genome shotgun (WGS) entry which is preliminary data.</text>
</comment>
<proteinExistence type="predicted"/>
<name>A0A2T7NVL0_POMCA</name>